<dbReference type="AlphaFoldDB" id="A8AHK7"/>
<name>A8AHK7_CITK8</name>
<comment type="subcellular location">
    <subcellularLocation>
        <location evidence="1">Membrane</location>
        <topology evidence="1">Multi-pass membrane protein</topology>
    </subcellularLocation>
</comment>
<organism evidence="10 11">
    <name type="scientific">Citrobacter koseri (strain ATCC BAA-895 / CDC 4225-83 / SGSC4696)</name>
    <dbReference type="NCBI Taxonomy" id="290338"/>
    <lineage>
        <taxon>Bacteria</taxon>
        <taxon>Pseudomonadati</taxon>
        <taxon>Pseudomonadota</taxon>
        <taxon>Gammaproteobacteria</taxon>
        <taxon>Enterobacterales</taxon>
        <taxon>Enterobacteriaceae</taxon>
        <taxon>Citrobacter</taxon>
    </lineage>
</organism>
<evidence type="ECO:0000256" key="8">
    <source>
        <dbReference type="SAM" id="Phobius"/>
    </source>
</evidence>
<evidence type="ECO:0000256" key="3">
    <source>
        <dbReference type="ARBA" id="ARBA00022448"/>
    </source>
</evidence>
<evidence type="ECO:0000259" key="9">
    <source>
        <dbReference type="Pfam" id="PF04138"/>
    </source>
</evidence>
<evidence type="ECO:0000313" key="10">
    <source>
        <dbReference type="EMBL" id="ABV12970.1"/>
    </source>
</evidence>
<dbReference type="STRING" id="290338.CKO_01843"/>
<dbReference type="InterPro" id="IPR016480">
    <property type="entry name" value="Glc_translocase_bactprenl-link"/>
</dbReference>
<keyword evidence="6 8" id="KW-0472">Membrane</keyword>
<feature type="transmembrane region" description="Helical" evidence="8">
    <location>
        <begin position="112"/>
        <end position="131"/>
    </location>
</feature>
<proteinExistence type="inferred from homology"/>
<comment type="function">
    <text evidence="7">Involved in O antigen modification. Involved in the translocation of bactoprenol-linked glucose across the cytoplasmic membrane.</text>
</comment>
<dbReference type="InterPro" id="IPR051401">
    <property type="entry name" value="GtrA_CellWall_Glycosyl"/>
</dbReference>
<dbReference type="GO" id="GO:0005886">
    <property type="term" value="C:plasma membrane"/>
    <property type="evidence" value="ECO:0007669"/>
    <property type="project" value="TreeGrafter"/>
</dbReference>
<dbReference type="InterPro" id="IPR007267">
    <property type="entry name" value="GtrA_DPMS_TM"/>
</dbReference>
<dbReference type="PANTHER" id="PTHR38459">
    <property type="entry name" value="PROPHAGE BACTOPRENOL-LINKED GLUCOSE TRANSLOCASE HOMOLOG"/>
    <property type="match status" value="1"/>
</dbReference>
<protein>
    <recommendedName>
        <fullName evidence="9">GtrA/DPMS transmembrane domain-containing protein</fullName>
    </recommendedName>
</protein>
<evidence type="ECO:0000256" key="6">
    <source>
        <dbReference type="ARBA" id="ARBA00023136"/>
    </source>
</evidence>
<comment type="similarity">
    <text evidence="2">Belongs to the GtrA family.</text>
</comment>
<feature type="transmembrane region" description="Helical" evidence="8">
    <location>
        <begin position="56"/>
        <end position="75"/>
    </location>
</feature>
<reference evidence="10 11" key="1">
    <citation type="submission" date="2007-08" db="EMBL/GenBank/DDBJ databases">
        <authorList>
            <consortium name="The Citrobacter koseri Genome Sequencing Project"/>
            <person name="McClelland M."/>
            <person name="Sanderson E.K."/>
            <person name="Porwollik S."/>
            <person name="Spieth J."/>
            <person name="Clifton W.S."/>
            <person name="Latreille P."/>
            <person name="Courtney L."/>
            <person name="Wang C."/>
            <person name="Pepin K."/>
            <person name="Bhonagiri V."/>
            <person name="Nash W."/>
            <person name="Johnson M."/>
            <person name="Thiruvilangam P."/>
            <person name="Wilson R."/>
        </authorList>
    </citation>
    <scope>NUCLEOTIDE SEQUENCE [LARGE SCALE GENOMIC DNA]</scope>
    <source>
        <strain evidence="11">ATCC BAA-895 / CDC 4225-83 / SGSC4696</strain>
    </source>
</reference>
<evidence type="ECO:0000256" key="1">
    <source>
        <dbReference type="ARBA" id="ARBA00004141"/>
    </source>
</evidence>
<dbReference type="EMBL" id="CP000822">
    <property type="protein sequence ID" value="ABV12970.1"/>
    <property type="molecule type" value="Genomic_DNA"/>
</dbReference>
<evidence type="ECO:0000256" key="7">
    <source>
        <dbReference type="ARBA" id="ARBA00025595"/>
    </source>
</evidence>
<evidence type="ECO:0000313" key="11">
    <source>
        <dbReference type="Proteomes" id="UP000008148"/>
    </source>
</evidence>
<dbReference type="Pfam" id="PF04138">
    <property type="entry name" value="GtrA_DPMS_TM"/>
    <property type="match status" value="1"/>
</dbReference>
<keyword evidence="4 8" id="KW-0812">Transmembrane</keyword>
<accession>A8AHK7</accession>
<dbReference type="PIRSF" id="PIRSF006298">
    <property type="entry name" value="GtrA_prd"/>
    <property type="match status" value="1"/>
</dbReference>
<feature type="transmembrane region" description="Helical" evidence="8">
    <location>
        <begin position="87"/>
        <end position="106"/>
    </location>
</feature>
<sequence>MSIKYRVSATLALFQNSLIFHMLKLFSRYVSVGVVNTAIHWLCFAGLLHFFGASQAISNVTAFCVAVTFSFFANAKFTFNSQATTGRYIAFVVFMGVMAMLTGFIADQLKAPPILTLVAFSAFSLIAGFIYSKFIVFRDAK</sequence>
<dbReference type="HOGENOM" id="CLU_141008_0_0_6"/>
<evidence type="ECO:0000256" key="5">
    <source>
        <dbReference type="ARBA" id="ARBA00022989"/>
    </source>
</evidence>
<keyword evidence="5 8" id="KW-1133">Transmembrane helix</keyword>
<dbReference type="GO" id="GO:0000271">
    <property type="term" value="P:polysaccharide biosynthetic process"/>
    <property type="evidence" value="ECO:0007669"/>
    <property type="project" value="InterPro"/>
</dbReference>
<evidence type="ECO:0000256" key="2">
    <source>
        <dbReference type="ARBA" id="ARBA00009399"/>
    </source>
</evidence>
<dbReference type="KEGG" id="cko:CKO_01843"/>
<keyword evidence="3" id="KW-0813">Transport</keyword>
<dbReference type="Proteomes" id="UP000008148">
    <property type="component" value="Chromosome"/>
</dbReference>
<keyword evidence="11" id="KW-1185">Reference proteome</keyword>
<feature type="transmembrane region" description="Helical" evidence="8">
    <location>
        <begin position="29"/>
        <end position="50"/>
    </location>
</feature>
<evidence type="ECO:0000256" key="4">
    <source>
        <dbReference type="ARBA" id="ARBA00022692"/>
    </source>
</evidence>
<gene>
    <name evidence="10" type="ordered locus">CKO_01843</name>
</gene>
<dbReference type="PANTHER" id="PTHR38459:SF1">
    <property type="entry name" value="PROPHAGE BACTOPRENOL-LINKED GLUCOSE TRANSLOCASE HOMOLOG"/>
    <property type="match status" value="1"/>
</dbReference>
<feature type="domain" description="GtrA/DPMS transmembrane" evidence="9">
    <location>
        <begin position="28"/>
        <end position="137"/>
    </location>
</feature>